<evidence type="ECO:0000313" key="2">
    <source>
        <dbReference type="EMBL" id="RVE57748.1"/>
    </source>
</evidence>
<keyword evidence="3" id="KW-1185">Reference proteome</keyword>
<evidence type="ECO:0000256" key="1">
    <source>
        <dbReference type="SAM" id="MobiDB-lite"/>
    </source>
</evidence>
<feature type="compositionally biased region" description="Basic and acidic residues" evidence="1">
    <location>
        <begin position="216"/>
        <end position="228"/>
    </location>
</feature>
<dbReference type="InterPro" id="IPR026193">
    <property type="entry name" value="NDUFV3"/>
</dbReference>
<organism evidence="2 3">
    <name type="scientific">Oryzias javanicus</name>
    <name type="common">Javanese ricefish</name>
    <name type="synonym">Aplocheilus javanicus</name>
    <dbReference type="NCBI Taxonomy" id="123683"/>
    <lineage>
        <taxon>Eukaryota</taxon>
        <taxon>Metazoa</taxon>
        <taxon>Chordata</taxon>
        <taxon>Craniata</taxon>
        <taxon>Vertebrata</taxon>
        <taxon>Euteleostomi</taxon>
        <taxon>Actinopterygii</taxon>
        <taxon>Neopterygii</taxon>
        <taxon>Teleostei</taxon>
        <taxon>Neoteleostei</taxon>
        <taxon>Acanthomorphata</taxon>
        <taxon>Ovalentaria</taxon>
        <taxon>Atherinomorphae</taxon>
        <taxon>Beloniformes</taxon>
        <taxon>Adrianichthyidae</taxon>
        <taxon>Oryziinae</taxon>
        <taxon>Oryzias</taxon>
    </lineage>
</organism>
<accession>A0A437C599</accession>
<feature type="compositionally biased region" description="Low complexity" evidence="1">
    <location>
        <begin position="117"/>
        <end position="143"/>
    </location>
</feature>
<feature type="compositionally biased region" description="Low complexity" evidence="1">
    <location>
        <begin position="254"/>
        <end position="263"/>
    </location>
</feature>
<dbReference type="Proteomes" id="UP000283210">
    <property type="component" value="Chromosome 21"/>
</dbReference>
<reference evidence="2 3" key="2">
    <citation type="submission" date="2019-01" db="EMBL/GenBank/DDBJ databases">
        <title>A chromosome length genome reference of the Java medaka (oryzias javanicus).</title>
        <authorList>
            <person name="Herpin A."/>
            <person name="Takehana Y."/>
            <person name="Naruse K."/>
            <person name="Ansai S."/>
            <person name="Kawaguchi M."/>
        </authorList>
    </citation>
    <scope>NUCLEOTIDE SEQUENCE [LARGE SCALE GENOMIC DNA]</scope>
    <source>
        <strain evidence="2">RS831</strain>
        <tissue evidence="2">Whole body</tissue>
    </source>
</reference>
<feature type="region of interest" description="Disordered" evidence="1">
    <location>
        <begin position="87"/>
        <end position="279"/>
    </location>
</feature>
<feature type="compositionally biased region" description="Polar residues" evidence="1">
    <location>
        <begin position="270"/>
        <end position="279"/>
    </location>
</feature>
<sequence>MAARLLRLSSFKGLQADRWGLLRSPSAVSFCTKTEDPTKPGKKKKVAVKTEAPDLRESLLAYKSTVGFPVRTLQPAVLLTNMVGGAETASTSSSLPAVAASEVESDSSHPAQVVADGASPPSEEAGGEAPAIPAAATEGAPTPDSGDPAAGETSSSSSDSESDSDSDSDDEKSTSAGQASSAEPQRSSAEEEEHPLEVTEEQTEVQGGQEGTASSHVEKAPHQEHPVEDPAAEPSGVPEEELVDPGQVLDGAGELQLEEAAAPEPEEPLDNTTYKNYQHHSYNPYTFADLDLEMAKYRLPQPSSGRPSPQH</sequence>
<gene>
    <name evidence="2" type="ORF">OJAV_G00202450</name>
</gene>
<name>A0A437C599_ORYJA</name>
<feature type="compositionally biased region" description="Acidic residues" evidence="1">
    <location>
        <begin position="190"/>
        <end position="203"/>
    </location>
</feature>
<proteinExistence type="predicted"/>
<feature type="compositionally biased region" description="Acidic residues" evidence="1">
    <location>
        <begin position="160"/>
        <end position="170"/>
    </location>
</feature>
<dbReference type="GO" id="GO:0005739">
    <property type="term" value="C:mitochondrion"/>
    <property type="evidence" value="ECO:0007669"/>
    <property type="project" value="InterPro"/>
</dbReference>
<reference evidence="2 3" key="1">
    <citation type="submission" date="2018-11" db="EMBL/GenBank/DDBJ databases">
        <authorList>
            <person name="Lopez-Roques C."/>
            <person name="Donnadieu C."/>
            <person name="Bouchez O."/>
            <person name="Klopp C."/>
            <person name="Cabau C."/>
            <person name="Zahm M."/>
        </authorList>
    </citation>
    <scope>NUCLEOTIDE SEQUENCE [LARGE SCALE GENOMIC DNA]</scope>
    <source>
        <strain evidence="2">RS831</strain>
        <tissue evidence="2">Whole body</tissue>
    </source>
</reference>
<dbReference type="EMBL" id="CM012457">
    <property type="protein sequence ID" value="RVE57748.1"/>
    <property type="molecule type" value="Genomic_DNA"/>
</dbReference>
<dbReference type="Pfam" id="PF15880">
    <property type="entry name" value="NDUFV3"/>
    <property type="match status" value="1"/>
</dbReference>
<feature type="compositionally biased region" description="Polar residues" evidence="1">
    <location>
        <begin position="176"/>
        <end position="187"/>
    </location>
</feature>
<dbReference type="PANTHER" id="PTHR17117:SF3">
    <property type="entry name" value="NADH DEHYDROGENASE [UBIQUINONE] FLAVOPROTEIN 3, MITOCHONDRIAL"/>
    <property type="match status" value="1"/>
</dbReference>
<dbReference type="PANTHER" id="PTHR17117">
    <property type="entry name" value="NADH-UBIQUINONE OXIDOREDUCTASE"/>
    <property type="match status" value="1"/>
</dbReference>
<protein>
    <submittedName>
        <fullName evidence="2">Uncharacterized protein</fullName>
    </submittedName>
</protein>
<evidence type="ECO:0000313" key="3">
    <source>
        <dbReference type="Proteomes" id="UP000283210"/>
    </source>
</evidence>
<dbReference type="AlphaFoldDB" id="A0A437C599"/>
<dbReference type="OrthoDB" id="6161911at2759"/>
<dbReference type="GO" id="GO:0042775">
    <property type="term" value="P:mitochondrial ATP synthesis coupled electron transport"/>
    <property type="evidence" value="ECO:0007669"/>
    <property type="project" value="TreeGrafter"/>
</dbReference>
<dbReference type="GO" id="GO:0045271">
    <property type="term" value="C:respiratory chain complex I"/>
    <property type="evidence" value="ECO:0007669"/>
    <property type="project" value="InterPro"/>
</dbReference>